<comment type="catalytic activity">
    <reaction evidence="10">
        <text>[thioredoxin]-disulfide + sulfite + AMP + 2 H(+) = adenosine 5'-phosphosulfate + [thioredoxin]-dithiol</text>
        <dbReference type="Rhea" id="RHEA:21976"/>
        <dbReference type="Rhea" id="RHEA-COMP:10698"/>
        <dbReference type="Rhea" id="RHEA-COMP:10700"/>
        <dbReference type="ChEBI" id="CHEBI:15378"/>
        <dbReference type="ChEBI" id="CHEBI:17359"/>
        <dbReference type="ChEBI" id="CHEBI:29950"/>
        <dbReference type="ChEBI" id="CHEBI:50058"/>
        <dbReference type="ChEBI" id="CHEBI:58243"/>
        <dbReference type="ChEBI" id="CHEBI:456215"/>
        <dbReference type="EC" id="1.8.4.10"/>
    </reaction>
</comment>
<proteinExistence type="inferred from homology"/>
<dbReference type="Proteomes" id="UP000295416">
    <property type="component" value="Unassembled WGS sequence"/>
</dbReference>
<dbReference type="FunFam" id="3.40.50.620:FF:000095">
    <property type="entry name" value="Phosphoadenosine phosphosulfate reductase"/>
    <property type="match status" value="1"/>
</dbReference>
<keyword evidence="2 10" id="KW-0963">Cytoplasm</keyword>
<dbReference type="GO" id="GO:0019379">
    <property type="term" value="P:sulfate assimilation, phosphoadenylyl sulfate reduction by phosphoadenylyl-sulfate reductase (thioredoxin)"/>
    <property type="evidence" value="ECO:0007669"/>
    <property type="project" value="UniProtKB-UniRule"/>
</dbReference>
<protein>
    <recommendedName>
        <fullName evidence="7 10">Adenosine 5'-phosphosulfate reductase</fullName>
        <shortName evidence="10">APS reductase</shortName>
        <ecNumber evidence="6 10">1.8.4.10</ecNumber>
    </recommendedName>
    <alternativeName>
        <fullName evidence="9 10">5'-adenylylsulfate reductase</fullName>
    </alternativeName>
    <alternativeName>
        <fullName evidence="8 10">Thioredoxin-dependent 5'-adenylylsulfate reductase</fullName>
    </alternativeName>
</protein>
<dbReference type="GO" id="GO:0070814">
    <property type="term" value="P:hydrogen sulfide biosynthetic process"/>
    <property type="evidence" value="ECO:0007669"/>
    <property type="project" value="UniProtKB-UniRule"/>
</dbReference>
<keyword evidence="10" id="KW-0408">Iron</keyword>
<evidence type="ECO:0000256" key="2">
    <source>
        <dbReference type="ARBA" id="ARBA00022490"/>
    </source>
</evidence>
<dbReference type="InterPro" id="IPR004511">
    <property type="entry name" value="PAPS/APS_Rdtase"/>
</dbReference>
<feature type="domain" description="Phosphoadenosine phosphosulphate reductase" evidence="11">
    <location>
        <begin position="40"/>
        <end position="210"/>
    </location>
</feature>
<evidence type="ECO:0000256" key="5">
    <source>
        <dbReference type="ARBA" id="ARBA00024327"/>
    </source>
</evidence>
<dbReference type="GO" id="GO:0004604">
    <property type="term" value="F:phosphoadenylyl-sulfate reductase (thioredoxin) activity"/>
    <property type="evidence" value="ECO:0007669"/>
    <property type="project" value="UniProtKB-UniRule"/>
</dbReference>
<dbReference type="PIRSF" id="PIRSF000857">
    <property type="entry name" value="PAPS_reductase"/>
    <property type="match status" value="1"/>
</dbReference>
<comment type="similarity">
    <text evidence="1 10">Belongs to the PAPS reductase family. CysH subfamily.</text>
</comment>
<dbReference type="RefSeq" id="WP_132747358.1">
    <property type="nucleotide sequence ID" value="NZ_SLXK01000031.1"/>
</dbReference>
<dbReference type="CDD" id="cd23945">
    <property type="entry name" value="PAPS_reductase"/>
    <property type="match status" value="1"/>
</dbReference>
<dbReference type="AlphaFoldDB" id="A0A4R2NQ29"/>
<dbReference type="NCBIfam" id="TIGR00434">
    <property type="entry name" value="cysH"/>
    <property type="match status" value="1"/>
</dbReference>
<evidence type="ECO:0000256" key="6">
    <source>
        <dbReference type="ARBA" id="ARBA00024386"/>
    </source>
</evidence>
<organism evidence="12 13">
    <name type="scientific">Scopulibacillus darangshiensis</name>
    <dbReference type="NCBI Taxonomy" id="442528"/>
    <lineage>
        <taxon>Bacteria</taxon>
        <taxon>Bacillati</taxon>
        <taxon>Bacillota</taxon>
        <taxon>Bacilli</taxon>
        <taxon>Bacillales</taxon>
        <taxon>Sporolactobacillaceae</taxon>
        <taxon>Scopulibacillus</taxon>
    </lineage>
</organism>
<feature type="binding site" evidence="10">
    <location>
        <position position="208"/>
    </location>
    <ligand>
        <name>[4Fe-4S] cluster</name>
        <dbReference type="ChEBI" id="CHEBI:49883"/>
    </ligand>
</feature>
<reference evidence="12 13" key="1">
    <citation type="submission" date="2019-03" db="EMBL/GenBank/DDBJ databases">
        <title>Genomic Encyclopedia of Type Strains, Phase IV (KMG-IV): sequencing the most valuable type-strain genomes for metagenomic binning, comparative biology and taxonomic classification.</title>
        <authorList>
            <person name="Goeker M."/>
        </authorList>
    </citation>
    <scope>NUCLEOTIDE SEQUENCE [LARGE SCALE GENOMIC DNA]</scope>
    <source>
        <strain evidence="12 13">DSM 19377</strain>
    </source>
</reference>
<evidence type="ECO:0000313" key="13">
    <source>
        <dbReference type="Proteomes" id="UP000295416"/>
    </source>
</evidence>
<dbReference type="InterPro" id="IPR011798">
    <property type="entry name" value="APS_reductase"/>
</dbReference>
<comment type="function">
    <text evidence="4 10">Catalyzes the formation of sulfite from adenosine 5'-phosphosulfate (APS) using thioredoxin as an electron donor.</text>
</comment>
<evidence type="ECO:0000259" key="11">
    <source>
        <dbReference type="Pfam" id="PF01507"/>
    </source>
</evidence>
<gene>
    <name evidence="10" type="primary">cysH</name>
    <name evidence="12" type="ORF">EV207_13125</name>
</gene>
<evidence type="ECO:0000256" key="8">
    <source>
        <dbReference type="ARBA" id="ARBA00030894"/>
    </source>
</evidence>
<comment type="cofactor">
    <cofactor evidence="10">
        <name>[4Fe-4S] cluster</name>
        <dbReference type="ChEBI" id="CHEBI:49883"/>
    </cofactor>
    <text evidence="10">Binds 1 [4Fe-4S] cluster per subunit.</text>
</comment>
<dbReference type="Gene3D" id="3.40.50.620">
    <property type="entry name" value="HUPs"/>
    <property type="match status" value="1"/>
</dbReference>
<keyword evidence="13" id="KW-1185">Reference proteome</keyword>
<dbReference type="GO" id="GO:0043866">
    <property type="term" value="F:adenylyl-sulfate reductase (thioredoxin) activity"/>
    <property type="evidence" value="ECO:0007669"/>
    <property type="project" value="UniProtKB-EC"/>
</dbReference>
<evidence type="ECO:0000256" key="7">
    <source>
        <dbReference type="ARBA" id="ARBA00029514"/>
    </source>
</evidence>
<feature type="binding site" evidence="10">
    <location>
        <position position="123"/>
    </location>
    <ligand>
        <name>[4Fe-4S] cluster</name>
        <dbReference type="ChEBI" id="CHEBI:49883"/>
    </ligand>
</feature>
<name>A0A4R2NQ29_9BACL</name>
<comment type="subcellular location">
    <subcellularLocation>
        <location evidence="10">Cytoplasm</location>
    </subcellularLocation>
</comment>
<evidence type="ECO:0000313" key="12">
    <source>
        <dbReference type="EMBL" id="TCP23464.1"/>
    </source>
</evidence>
<dbReference type="PANTHER" id="PTHR46509">
    <property type="entry name" value="PHOSPHOADENOSINE PHOSPHOSULFATE REDUCTASE"/>
    <property type="match status" value="1"/>
</dbReference>
<dbReference type="SUPFAM" id="SSF52402">
    <property type="entry name" value="Adenine nucleotide alpha hydrolases-like"/>
    <property type="match status" value="1"/>
</dbReference>
<dbReference type="EMBL" id="SLXK01000031">
    <property type="protein sequence ID" value="TCP23464.1"/>
    <property type="molecule type" value="Genomic_DNA"/>
</dbReference>
<dbReference type="NCBIfam" id="NF002537">
    <property type="entry name" value="PRK02090.1"/>
    <property type="match status" value="1"/>
</dbReference>
<dbReference type="GO" id="GO:0005737">
    <property type="term" value="C:cytoplasm"/>
    <property type="evidence" value="ECO:0007669"/>
    <property type="project" value="UniProtKB-SubCell"/>
</dbReference>
<dbReference type="InterPro" id="IPR014729">
    <property type="entry name" value="Rossmann-like_a/b/a_fold"/>
</dbReference>
<feature type="binding site" evidence="10">
    <location>
        <position position="122"/>
    </location>
    <ligand>
        <name>[4Fe-4S] cluster</name>
        <dbReference type="ChEBI" id="CHEBI:49883"/>
    </ligand>
</feature>
<dbReference type="PANTHER" id="PTHR46509:SF1">
    <property type="entry name" value="PHOSPHOADENOSINE PHOSPHOSULFATE REDUCTASE"/>
    <property type="match status" value="1"/>
</dbReference>
<feature type="binding site" evidence="10">
    <location>
        <position position="205"/>
    </location>
    <ligand>
        <name>[4Fe-4S] cluster</name>
        <dbReference type="ChEBI" id="CHEBI:49883"/>
    </ligand>
</feature>
<keyword evidence="10" id="KW-0479">Metal-binding</keyword>
<dbReference type="Pfam" id="PF01507">
    <property type="entry name" value="PAPS_reduct"/>
    <property type="match status" value="1"/>
</dbReference>
<keyword evidence="10" id="KW-0411">Iron-sulfur</keyword>
<dbReference type="GO" id="GO:0019344">
    <property type="term" value="P:cysteine biosynthetic process"/>
    <property type="evidence" value="ECO:0007669"/>
    <property type="project" value="InterPro"/>
</dbReference>
<comment type="caution">
    <text evidence="12">The sequence shown here is derived from an EMBL/GenBank/DDBJ whole genome shotgun (WGS) entry which is preliminary data.</text>
</comment>
<accession>A0A4R2NQ29</accession>
<evidence type="ECO:0000256" key="4">
    <source>
        <dbReference type="ARBA" id="ARBA00024298"/>
    </source>
</evidence>
<dbReference type="GO" id="GO:0051539">
    <property type="term" value="F:4 iron, 4 sulfur cluster binding"/>
    <property type="evidence" value="ECO:0007669"/>
    <property type="project" value="UniProtKB-UniRule"/>
</dbReference>
<comment type="pathway">
    <text evidence="5 10">Sulfur metabolism; hydrogen sulfide biosynthesis; sulfite from sulfate.</text>
</comment>
<feature type="active site" description="Nucleophile; cysteine thiosulfonate intermediate" evidence="10">
    <location>
        <position position="231"/>
    </location>
</feature>
<keyword evidence="3 10" id="KW-0560">Oxidoreductase</keyword>
<dbReference type="NCBIfam" id="TIGR02055">
    <property type="entry name" value="APS_reductase"/>
    <property type="match status" value="1"/>
</dbReference>
<evidence type="ECO:0000256" key="10">
    <source>
        <dbReference type="HAMAP-Rule" id="MF_00063"/>
    </source>
</evidence>
<evidence type="ECO:0000256" key="3">
    <source>
        <dbReference type="ARBA" id="ARBA00023002"/>
    </source>
</evidence>
<dbReference type="HAMAP" id="MF_00063">
    <property type="entry name" value="CysH"/>
    <property type="match status" value="1"/>
</dbReference>
<dbReference type="EC" id="1.8.4.10" evidence="6 10"/>
<dbReference type="OrthoDB" id="9772604at2"/>
<evidence type="ECO:0000256" key="1">
    <source>
        <dbReference type="ARBA" id="ARBA00009732"/>
    </source>
</evidence>
<sequence length="236" mass="27518">MSNVTYDGWDEKQLDVPVEGDLKGSRHVLDWAYKTYGDDIIYACSFGAEGIVLIDLISQIESRAEIVFLDTDFHFKETYELINKVKEKYPSLKINMQKPELTPSQQADQYGSELWKTNPNLCCNIRKIEPLKRSLSGKKAWISGLRRDQSSTRKDVEFINKDNKFELMKICPLIHWTWDDVWQYIRENDLPYNSLHDHGYPSIGCEYCTSQVEGHKDSRAGRWANLEKTECGLHWD</sequence>
<dbReference type="GO" id="GO:0046872">
    <property type="term" value="F:metal ion binding"/>
    <property type="evidence" value="ECO:0007669"/>
    <property type="project" value="UniProtKB-KW"/>
</dbReference>
<dbReference type="InterPro" id="IPR002500">
    <property type="entry name" value="PAPS_reduct_dom"/>
</dbReference>
<evidence type="ECO:0000256" key="9">
    <source>
        <dbReference type="ARBA" id="ARBA00032041"/>
    </source>
</evidence>